<dbReference type="EMBL" id="OX465086">
    <property type="protein sequence ID" value="CAI9261084.1"/>
    <property type="molecule type" value="Genomic_DNA"/>
</dbReference>
<dbReference type="Proteomes" id="UP001177003">
    <property type="component" value="Chromosome 0"/>
</dbReference>
<proteinExistence type="predicted"/>
<feature type="compositionally biased region" description="Basic and acidic residues" evidence="1">
    <location>
        <begin position="21"/>
        <end position="37"/>
    </location>
</feature>
<evidence type="ECO:0000313" key="2">
    <source>
        <dbReference type="EMBL" id="CAI9261084.1"/>
    </source>
</evidence>
<evidence type="ECO:0000256" key="1">
    <source>
        <dbReference type="SAM" id="MobiDB-lite"/>
    </source>
</evidence>
<keyword evidence="3" id="KW-1185">Reference proteome</keyword>
<sequence>MDNSLILSLKRSSGDDGVAMDGDKKGGHEESSPDSVEKISAEWCPAFDLLVNNSERGQTEAIESKCYTKVNSNLRNHDCLNPMNDIPDTMIRIWSNRTSLFQVEATTTSFAA</sequence>
<reference evidence="2" key="1">
    <citation type="submission" date="2023-04" db="EMBL/GenBank/DDBJ databases">
        <authorList>
            <person name="Vijverberg K."/>
            <person name="Xiong W."/>
            <person name="Schranz E."/>
        </authorList>
    </citation>
    <scope>NUCLEOTIDE SEQUENCE</scope>
</reference>
<dbReference type="AlphaFoldDB" id="A0AA35V3A2"/>
<evidence type="ECO:0000313" key="3">
    <source>
        <dbReference type="Proteomes" id="UP001177003"/>
    </source>
</evidence>
<feature type="region of interest" description="Disordered" evidence="1">
    <location>
        <begin position="1"/>
        <end position="37"/>
    </location>
</feature>
<organism evidence="2 3">
    <name type="scientific">Lactuca saligna</name>
    <name type="common">Willowleaf lettuce</name>
    <dbReference type="NCBI Taxonomy" id="75948"/>
    <lineage>
        <taxon>Eukaryota</taxon>
        <taxon>Viridiplantae</taxon>
        <taxon>Streptophyta</taxon>
        <taxon>Embryophyta</taxon>
        <taxon>Tracheophyta</taxon>
        <taxon>Spermatophyta</taxon>
        <taxon>Magnoliopsida</taxon>
        <taxon>eudicotyledons</taxon>
        <taxon>Gunneridae</taxon>
        <taxon>Pentapetalae</taxon>
        <taxon>asterids</taxon>
        <taxon>campanulids</taxon>
        <taxon>Asterales</taxon>
        <taxon>Asteraceae</taxon>
        <taxon>Cichorioideae</taxon>
        <taxon>Cichorieae</taxon>
        <taxon>Lactucinae</taxon>
        <taxon>Lactuca</taxon>
    </lineage>
</organism>
<accession>A0AA35V3A2</accession>
<gene>
    <name evidence="2" type="ORF">LSALG_LOCUS1887</name>
</gene>
<name>A0AA35V3A2_LACSI</name>
<protein>
    <submittedName>
        <fullName evidence="2">Uncharacterized protein</fullName>
    </submittedName>
</protein>